<feature type="region of interest" description="Disordered" evidence="1">
    <location>
        <begin position="67"/>
        <end position="97"/>
    </location>
</feature>
<sequence length="97" mass="11078">MEECSDDVDGLPFGDFVYIVAALLDPAFCLLWLEHDVLAPDDIKVEVKKHVKDQLIAEFERMKLTLEKSSNSSEEDEEPAHKAPRLFAGYRQRKGNK</sequence>
<dbReference type="EMBL" id="SCEB01214481">
    <property type="protein sequence ID" value="RXM35102.1"/>
    <property type="molecule type" value="Genomic_DNA"/>
</dbReference>
<dbReference type="AlphaFoldDB" id="A0A444UIS8"/>
<comment type="caution">
    <text evidence="3">The sequence shown here is derived from an EMBL/GenBank/DDBJ whole genome shotgun (WGS) entry which is preliminary data.</text>
</comment>
<keyword evidence="4" id="KW-1185">Reference proteome</keyword>
<evidence type="ECO:0000313" key="3">
    <source>
        <dbReference type="EMBL" id="RXM35102.1"/>
    </source>
</evidence>
<evidence type="ECO:0000256" key="2">
    <source>
        <dbReference type="SAM" id="Phobius"/>
    </source>
</evidence>
<keyword evidence="2" id="KW-0812">Transmembrane</keyword>
<evidence type="ECO:0000256" key="1">
    <source>
        <dbReference type="SAM" id="MobiDB-lite"/>
    </source>
</evidence>
<dbReference type="Proteomes" id="UP000289886">
    <property type="component" value="Unassembled WGS sequence"/>
</dbReference>
<protein>
    <submittedName>
        <fullName evidence="3">Uncharacterized protein</fullName>
    </submittedName>
</protein>
<feature type="transmembrane region" description="Helical" evidence="2">
    <location>
        <begin position="16"/>
        <end position="33"/>
    </location>
</feature>
<reference evidence="3 4" key="1">
    <citation type="submission" date="2019-01" db="EMBL/GenBank/DDBJ databases">
        <title>Draft Genome and Complete Hox-Cluster Characterization of the Sterlet Sturgeon (Acipenser ruthenus).</title>
        <authorList>
            <person name="Wei Q."/>
        </authorList>
    </citation>
    <scope>NUCLEOTIDE SEQUENCE [LARGE SCALE GENOMIC DNA]</scope>
    <source>
        <strain evidence="3">WHYD16114868_AA</strain>
        <tissue evidence="3">Blood</tissue>
    </source>
</reference>
<keyword evidence="2" id="KW-1133">Transmembrane helix</keyword>
<evidence type="ECO:0000313" key="4">
    <source>
        <dbReference type="Proteomes" id="UP000289886"/>
    </source>
</evidence>
<name>A0A444UIS8_ACIRT</name>
<proteinExistence type="predicted"/>
<gene>
    <name evidence="3" type="ORF">EOD39_13385</name>
</gene>
<keyword evidence="2" id="KW-0472">Membrane</keyword>
<accession>A0A444UIS8</accession>
<organism evidence="3 4">
    <name type="scientific">Acipenser ruthenus</name>
    <name type="common">Sterlet sturgeon</name>
    <dbReference type="NCBI Taxonomy" id="7906"/>
    <lineage>
        <taxon>Eukaryota</taxon>
        <taxon>Metazoa</taxon>
        <taxon>Chordata</taxon>
        <taxon>Craniata</taxon>
        <taxon>Vertebrata</taxon>
        <taxon>Euteleostomi</taxon>
        <taxon>Actinopterygii</taxon>
        <taxon>Chondrostei</taxon>
        <taxon>Acipenseriformes</taxon>
        <taxon>Acipenseridae</taxon>
        <taxon>Acipenser</taxon>
    </lineage>
</organism>